<gene>
    <name evidence="4" type="ORF">FHP06_10895</name>
</gene>
<evidence type="ECO:0000313" key="5">
    <source>
        <dbReference type="Proteomes" id="UP000321571"/>
    </source>
</evidence>
<proteinExistence type="inferred from homology"/>
<keyword evidence="5" id="KW-1185">Reference proteome</keyword>
<dbReference type="GO" id="GO:0016616">
    <property type="term" value="F:oxidoreductase activity, acting on the CH-OH group of donors, NAD or NADP as acceptor"/>
    <property type="evidence" value="ECO:0007669"/>
    <property type="project" value="TreeGrafter"/>
</dbReference>
<evidence type="ECO:0000256" key="2">
    <source>
        <dbReference type="ARBA" id="ARBA00023445"/>
    </source>
</evidence>
<name>A0A5C8NIR4_9ACTN</name>
<dbReference type="Gene3D" id="3.40.50.720">
    <property type="entry name" value="NAD(P)-binding Rossmann-like Domain"/>
    <property type="match status" value="1"/>
</dbReference>
<reference evidence="4 5" key="1">
    <citation type="submission" date="2019-06" db="EMBL/GenBank/DDBJ databases">
        <title>Aeromicrobium sp. nov., isolated from a maize field.</title>
        <authorList>
            <person name="Lin S.-Y."/>
            <person name="Tsai C.-F."/>
            <person name="Young C.-C."/>
        </authorList>
    </citation>
    <scope>NUCLEOTIDE SEQUENCE [LARGE SCALE GENOMIC DNA]</scope>
    <source>
        <strain evidence="4 5">CC-CFT486</strain>
    </source>
</reference>
<dbReference type="SUPFAM" id="SSF51735">
    <property type="entry name" value="NAD(P)-binding Rossmann-fold domains"/>
    <property type="match status" value="1"/>
</dbReference>
<dbReference type="PANTHER" id="PTHR10366">
    <property type="entry name" value="NAD DEPENDENT EPIMERASE/DEHYDRATASE"/>
    <property type="match status" value="1"/>
</dbReference>
<comment type="similarity">
    <text evidence="2">Belongs to the NAD(P)-dependent epimerase/dehydratase family. Dihydroflavonol-4-reductase subfamily.</text>
</comment>
<organism evidence="4 5">
    <name type="scientific">Aeromicrobium terrae</name>
    <dbReference type="NCBI Taxonomy" id="2498846"/>
    <lineage>
        <taxon>Bacteria</taxon>
        <taxon>Bacillati</taxon>
        <taxon>Actinomycetota</taxon>
        <taxon>Actinomycetes</taxon>
        <taxon>Propionibacteriales</taxon>
        <taxon>Nocardioidaceae</taxon>
        <taxon>Aeromicrobium</taxon>
    </lineage>
</organism>
<keyword evidence="1" id="KW-0560">Oxidoreductase</keyword>
<feature type="domain" description="NAD-dependent epimerase/dehydratase" evidence="3">
    <location>
        <begin position="18"/>
        <end position="253"/>
    </location>
</feature>
<sequence length="351" mass="37407">MEPLGAEAKEPGVRDETVLVTGGSGFVGVHCILRLLEDGYRVRTTVRSAGREDDVRAMLARGGAPADADVTFAVADLTSDDGWPEAVAGCQYVLHVASPFPLGVPKDEDELIVPARDGALRVLRAAREAGVRRVVLTSSFAAVGYGHEPRSTPFTEDDWTDATADVGAYTRSKTLAERAAWDFVAAGGPELATVNPVGVYGPVLAPDYSTSVELVSRLMTGKVPGLPPLSYSVVDVRDVADLHVRAMTDPAAAGERFLAVAGEPMSTADMASVLRERLGERAKRVPTRRVPAFLVRVASIFDPTLKLVVPELNKAKRVSNAKAREVLGWEPRSREDAIVATAESLIDLGLV</sequence>
<dbReference type="Proteomes" id="UP000321571">
    <property type="component" value="Unassembled WGS sequence"/>
</dbReference>
<dbReference type="InterPro" id="IPR036291">
    <property type="entry name" value="NAD(P)-bd_dom_sf"/>
</dbReference>
<dbReference type="Pfam" id="PF01370">
    <property type="entry name" value="Epimerase"/>
    <property type="match status" value="1"/>
</dbReference>
<dbReference type="AlphaFoldDB" id="A0A5C8NIR4"/>
<dbReference type="PANTHER" id="PTHR10366:SF564">
    <property type="entry name" value="STEROL-4-ALPHA-CARBOXYLATE 3-DEHYDROGENASE, DECARBOXYLATING"/>
    <property type="match status" value="1"/>
</dbReference>
<comment type="caution">
    <text evidence="4">The sequence shown here is derived from an EMBL/GenBank/DDBJ whole genome shotgun (WGS) entry which is preliminary data.</text>
</comment>
<dbReference type="EMBL" id="VDUX01000004">
    <property type="protein sequence ID" value="TXL60917.1"/>
    <property type="molecule type" value="Genomic_DNA"/>
</dbReference>
<evidence type="ECO:0000256" key="1">
    <source>
        <dbReference type="ARBA" id="ARBA00023002"/>
    </source>
</evidence>
<evidence type="ECO:0000259" key="3">
    <source>
        <dbReference type="Pfam" id="PF01370"/>
    </source>
</evidence>
<dbReference type="FunFam" id="3.40.50.720:FF:000336">
    <property type="entry name" value="Aldehyde reductase"/>
    <property type="match status" value="1"/>
</dbReference>
<evidence type="ECO:0000313" key="4">
    <source>
        <dbReference type="EMBL" id="TXL60917.1"/>
    </source>
</evidence>
<dbReference type="InterPro" id="IPR050425">
    <property type="entry name" value="NAD(P)_dehydrat-like"/>
</dbReference>
<dbReference type="InterPro" id="IPR001509">
    <property type="entry name" value="Epimerase_deHydtase"/>
</dbReference>
<accession>A0A5C8NIR4</accession>
<dbReference type="OrthoDB" id="9778052at2"/>
<dbReference type="CDD" id="cd05227">
    <property type="entry name" value="AR_SDR_e"/>
    <property type="match status" value="1"/>
</dbReference>
<protein>
    <submittedName>
        <fullName evidence="4">Aldehyde reductase</fullName>
    </submittedName>
</protein>